<evidence type="ECO:0000256" key="5">
    <source>
        <dbReference type="ARBA" id="ARBA00023002"/>
    </source>
</evidence>
<keyword evidence="5 8" id="KW-0560">Oxidoreductase</keyword>
<dbReference type="Pfam" id="PF02866">
    <property type="entry name" value="Ldh_1_C"/>
    <property type="match status" value="1"/>
</dbReference>
<dbReference type="FunFam" id="3.90.110.10:FF:000002">
    <property type="entry name" value="Malate dehydrogenase"/>
    <property type="match status" value="1"/>
</dbReference>
<dbReference type="GO" id="GO:0030060">
    <property type="term" value="F:L-malate dehydrogenase (NAD+) activity"/>
    <property type="evidence" value="ECO:0007669"/>
    <property type="project" value="UniProtKB-UniRule"/>
</dbReference>
<dbReference type="NCBIfam" id="TIGR01759">
    <property type="entry name" value="MalateDH-SF1"/>
    <property type="match status" value="1"/>
</dbReference>
<dbReference type="InterPro" id="IPR010945">
    <property type="entry name" value="Malate_DH_type2"/>
</dbReference>
<dbReference type="InterPro" id="IPR001252">
    <property type="entry name" value="Malate_DH_AS"/>
</dbReference>
<dbReference type="Gene3D" id="3.90.110.10">
    <property type="entry name" value="Lactate dehydrogenase/glycoside hydrolase, family 4, C-terminal"/>
    <property type="match status" value="1"/>
</dbReference>
<evidence type="ECO:0000256" key="1">
    <source>
        <dbReference type="ARBA" id="ARBA00003966"/>
    </source>
</evidence>
<organism evidence="15 16">
    <name type="scientific">Legionella norrlandica</name>
    <dbReference type="NCBI Taxonomy" id="1498499"/>
    <lineage>
        <taxon>Bacteria</taxon>
        <taxon>Pseudomonadati</taxon>
        <taxon>Pseudomonadota</taxon>
        <taxon>Gammaproteobacteria</taxon>
        <taxon>Legionellales</taxon>
        <taxon>Legionellaceae</taxon>
        <taxon>Legionella</taxon>
    </lineage>
</organism>
<evidence type="ECO:0000256" key="6">
    <source>
        <dbReference type="ARBA" id="ARBA00023027"/>
    </source>
</evidence>
<evidence type="ECO:0000256" key="3">
    <source>
        <dbReference type="ARBA" id="ARBA00012995"/>
    </source>
</evidence>
<dbReference type="SUPFAM" id="SSF51735">
    <property type="entry name" value="NAD(P)-binding Rossmann-fold domains"/>
    <property type="match status" value="1"/>
</dbReference>
<evidence type="ECO:0000259" key="14">
    <source>
        <dbReference type="Pfam" id="PF02866"/>
    </source>
</evidence>
<feature type="binding site" evidence="8 11">
    <location>
        <begin position="12"/>
        <end position="18"/>
    </location>
    <ligand>
        <name>NAD(+)</name>
        <dbReference type="ChEBI" id="CHEBI:57540"/>
    </ligand>
</feature>
<dbReference type="Proteomes" id="UP000054422">
    <property type="component" value="Unassembled WGS sequence"/>
</dbReference>
<name>A0A0A2SPQ9_9GAMM</name>
<feature type="active site" description="Proton acceptor" evidence="8 9">
    <location>
        <position position="188"/>
    </location>
</feature>
<dbReference type="STRING" id="1498499.EP47_07645"/>
<dbReference type="InterPro" id="IPR022383">
    <property type="entry name" value="Lactate/malate_DH_C"/>
</dbReference>
<evidence type="ECO:0000256" key="10">
    <source>
        <dbReference type="PIRSR" id="PIRSR000102-2"/>
    </source>
</evidence>
<dbReference type="OrthoDB" id="9802969at2"/>
<evidence type="ECO:0000259" key="13">
    <source>
        <dbReference type="Pfam" id="PF00056"/>
    </source>
</evidence>
<evidence type="ECO:0000256" key="9">
    <source>
        <dbReference type="PIRSR" id="PIRSR000102-1"/>
    </source>
</evidence>
<comment type="similarity">
    <text evidence="2 8">Belongs to the LDH/MDH superfamily. MDH type 2 family.</text>
</comment>
<dbReference type="GO" id="GO:0006108">
    <property type="term" value="P:malate metabolic process"/>
    <property type="evidence" value="ECO:0007669"/>
    <property type="project" value="InterPro"/>
</dbReference>
<comment type="catalytic activity">
    <reaction evidence="7 8 12">
        <text>(S)-malate + NAD(+) = oxaloacetate + NADH + H(+)</text>
        <dbReference type="Rhea" id="RHEA:21432"/>
        <dbReference type="ChEBI" id="CHEBI:15378"/>
        <dbReference type="ChEBI" id="CHEBI:15589"/>
        <dbReference type="ChEBI" id="CHEBI:16452"/>
        <dbReference type="ChEBI" id="CHEBI:57540"/>
        <dbReference type="ChEBI" id="CHEBI:57945"/>
        <dbReference type="EC" id="1.1.1.37"/>
    </reaction>
</comment>
<evidence type="ECO:0000313" key="15">
    <source>
        <dbReference type="EMBL" id="KGP63125.1"/>
    </source>
</evidence>
<reference evidence="15 16" key="1">
    <citation type="submission" date="2014-05" db="EMBL/GenBank/DDBJ databases">
        <authorList>
            <person name="Rizzardi K."/>
            <person name="Winiecka-Krusnell J."/>
            <person name="Ramliden M."/>
            <person name="Alm E."/>
            <person name="Andersson S."/>
            <person name="Byfors S."/>
        </authorList>
    </citation>
    <scope>NUCLEOTIDE SEQUENCE [LARGE SCALE GENOMIC DNA]</scope>
    <source>
        <strain evidence="15 16">LEGN</strain>
    </source>
</reference>
<evidence type="ECO:0000256" key="7">
    <source>
        <dbReference type="ARBA" id="ARBA00048313"/>
    </source>
</evidence>
<sequence>MTKKRVRVAVTGAAGQIGYALVFRIASGQMFGADTEVELSLLELEPALPSLEGVAMELDDCAFPLLKRIVCTADLNKAMDGVNWALLVGSVPRKQGMERSDLLQINGGIFTKQGQAINDYASDDVRVFVVGNPCNTNCLIAMHHAKDIPSDRFYAMTTLDELRARTQLAKKAGVDITAVTQMTIWGNHSSTQYPDFYNAKINGVSAAKVINDETWLQETFVSTVQQRGAAVIKARGSSSAASAANAIITGVNHLVTDTPAGESFSMCRCSEGEYGIDEGLIFSVPCYREKGEFKVVENFSFNDFGQERFNITLEELRSERDTVKSLGLLD</sequence>
<feature type="binding site" evidence="8">
    <location>
        <position position="113"/>
    </location>
    <ligand>
        <name>NAD(+)</name>
        <dbReference type="ChEBI" id="CHEBI:57540"/>
    </ligand>
</feature>
<accession>A0A0A2SPQ9</accession>
<dbReference type="NCBIfam" id="NF003916">
    <property type="entry name" value="PRK05442.1"/>
    <property type="match status" value="1"/>
</dbReference>
<comment type="caution">
    <text evidence="15">The sequence shown here is derived from an EMBL/GenBank/DDBJ whole genome shotgun (WGS) entry which is preliminary data.</text>
</comment>
<keyword evidence="6 8" id="KW-0520">NAD</keyword>
<gene>
    <name evidence="8" type="primary">mdh</name>
    <name evidence="15" type="ORF">EP47_07645</name>
</gene>
<evidence type="ECO:0000256" key="11">
    <source>
        <dbReference type="PIRSR" id="PIRSR000102-3"/>
    </source>
</evidence>
<dbReference type="Gene3D" id="3.40.50.720">
    <property type="entry name" value="NAD(P)-binding Rossmann-like Domain"/>
    <property type="match status" value="1"/>
</dbReference>
<dbReference type="InterPro" id="IPR001236">
    <property type="entry name" value="Lactate/malate_DH_N"/>
</dbReference>
<feature type="binding site" evidence="8 11">
    <location>
        <begin position="130"/>
        <end position="132"/>
    </location>
    <ligand>
        <name>NAD(+)</name>
        <dbReference type="ChEBI" id="CHEBI:57540"/>
    </ligand>
</feature>
<keyword evidence="16" id="KW-1185">Reference proteome</keyword>
<proteinExistence type="inferred from homology"/>
<evidence type="ECO:0000256" key="4">
    <source>
        <dbReference type="ARBA" id="ARBA00022532"/>
    </source>
</evidence>
<dbReference type="SUPFAM" id="SSF56327">
    <property type="entry name" value="LDH C-terminal domain-like"/>
    <property type="match status" value="1"/>
</dbReference>
<dbReference type="InterPro" id="IPR015955">
    <property type="entry name" value="Lactate_DH/Glyco_Ohase_4_C"/>
</dbReference>
<feature type="binding site" evidence="8 11">
    <location>
        <position position="106"/>
    </location>
    <ligand>
        <name>NAD(+)</name>
        <dbReference type="ChEBI" id="CHEBI:57540"/>
    </ligand>
</feature>
<dbReference type="InterPro" id="IPR036291">
    <property type="entry name" value="NAD(P)-bd_dom_sf"/>
</dbReference>
<dbReference type="FunFam" id="3.40.50.720:FF:000010">
    <property type="entry name" value="Malate dehydrogenase"/>
    <property type="match status" value="1"/>
</dbReference>
<evidence type="ECO:0000313" key="16">
    <source>
        <dbReference type="Proteomes" id="UP000054422"/>
    </source>
</evidence>
<dbReference type="InterPro" id="IPR001557">
    <property type="entry name" value="L-lactate/malate_DH"/>
</dbReference>
<evidence type="ECO:0000256" key="12">
    <source>
        <dbReference type="RuleBase" id="RU000422"/>
    </source>
</evidence>
<protein>
    <recommendedName>
        <fullName evidence="3 8">Malate dehydrogenase</fullName>
        <ecNumber evidence="3 8">1.1.1.37</ecNumber>
    </recommendedName>
</protein>
<dbReference type="GO" id="GO:0006099">
    <property type="term" value="P:tricarboxylic acid cycle"/>
    <property type="evidence" value="ECO:0007669"/>
    <property type="project" value="UniProtKB-UniRule"/>
</dbReference>
<dbReference type="Pfam" id="PF00056">
    <property type="entry name" value="Ldh_1_N"/>
    <property type="match status" value="1"/>
</dbReference>
<feature type="domain" description="Lactate/malate dehydrogenase N-terminal" evidence="13">
    <location>
        <begin position="6"/>
        <end position="148"/>
    </location>
</feature>
<dbReference type="HAMAP" id="MF_01517">
    <property type="entry name" value="Malate_dehydrog_2"/>
    <property type="match status" value="1"/>
</dbReference>
<evidence type="ECO:0000256" key="2">
    <source>
        <dbReference type="ARBA" id="ARBA00009613"/>
    </source>
</evidence>
<dbReference type="EMBL" id="JNCF01000025">
    <property type="protein sequence ID" value="KGP63125.1"/>
    <property type="molecule type" value="Genomic_DNA"/>
</dbReference>
<dbReference type="CDD" id="cd01338">
    <property type="entry name" value="MDH_chloroplast-like"/>
    <property type="match status" value="1"/>
</dbReference>
<feature type="domain" description="Lactate/malate dehydrogenase C-terminal" evidence="14">
    <location>
        <begin position="157"/>
        <end position="324"/>
    </location>
</feature>
<keyword evidence="4 8" id="KW-0816">Tricarboxylic acid cycle</keyword>
<dbReference type="PIRSF" id="PIRSF000102">
    <property type="entry name" value="Lac_mal_DH"/>
    <property type="match status" value="1"/>
</dbReference>
<dbReference type="EC" id="1.1.1.37" evidence="3 8"/>
<dbReference type="PANTHER" id="PTHR23382">
    <property type="entry name" value="MALATE DEHYDROGENASE"/>
    <property type="match status" value="1"/>
</dbReference>
<dbReference type="AlphaFoldDB" id="A0A0A2SPQ9"/>
<feature type="binding site" evidence="8 10">
    <location>
        <position position="132"/>
    </location>
    <ligand>
        <name>substrate</name>
    </ligand>
</feature>
<feature type="binding site" evidence="8 10">
    <location>
        <position position="99"/>
    </location>
    <ligand>
        <name>substrate</name>
    </ligand>
</feature>
<dbReference type="RefSeq" id="WP_035889800.1">
    <property type="nucleotide sequence ID" value="NZ_JNCF01000025.1"/>
</dbReference>
<evidence type="ECO:0000256" key="8">
    <source>
        <dbReference type="HAMAP-Rule" id="MF_01517"/>
    </source>
</evidence>
<feature type="binding site" evidence="8 10">
    <location>
        <position position="93"/>
    </location>
    <ligand>
        <name>substrate</name>
    </ligand>
</feature>
<comment type="function">
    <text evidence="1 8">Catalyzes the reversible oxidation of malate to oxaloacetate.</text>
</comment>
<feature type="binding site" evidence="8 10">
    <location>
        <position position="163"/>
    </location>
    <ligand>
        <name>substrate</name>
    </ligand>
</feature>
<dbReference type="PROSITE" id="PS00068">
    <property type="entry name" value="MDH"/>
    <property type="match status" value="1"/>
</dbReference>